<organism evidence="1 2">
    <name type="scientific">Camellia lanceoleosa</name>
    <dbReference type="NCBI Taxonomy" id="1840588"/>
    <lineage>
        <taxon>Eukaryota</taxon>
        <taxon>Viridiplantae</taxon>
        <taxon>Streptophyta</taxon>
        <taxon>Embryophyta</taxon>
        <taxon>Tracheophyta</taxon>
        <taxon>Spermatophyta</taxon>
        <taxon>Magnoliopsida</taxon>
        <taxon>eudicotyledons</taxon>
        <taxon>Gunneridae</taxon>
        <taxon>Pentapetalae</taxon>
        <taxon>asterids</taxon>
        <taxon>Ericales</taxon>
        <taxon>Theaceae</taxon>
        <taxon>Camellia</taxon>
    </lineage>
</organism>
<keyword evidence="2" id="KW-1185">Reference proteome</keyword>
<comment type="caution">
    <text evidence="1">The sequence shown here is derived from an EMBL/GenBank/DDBJ whole genome shotgun (WGS) entry which is preliminary data.</text>
</comment>
<evidence type="ECO:0000313" key="1">
    <source>
        <dbReference type="EMBL" id="KAI7994438.1"/>
    </source>
</evidence>
<sequence length="1005" mass="111585">MEDDDYNFDNFPHDFKNYVKSTKLSWRRLEPMNSGVFWSEDAVESESSPTHSSGGVPNSASETLTANGKVTVKIRSVIEKLTIDFGHLKSGVLIQSWAPRTDGDRRVLTTADQPFGLYEIEALCNFRMKCMEYKFYVDAKSADDPGVLGHVFRQNELAFTPDVMYYTYEEYPQRDDAIKSAVQTSMAFPVIDPSSSRCVGVLELLFTRVFFNTLYIVKKVNAELQDAGLEKSDTYGHLVTPVDYKAHNQVLVELSKGMKVVCETHKLLLSLAWVPCSCGRDAELDGSCNKRYVSCKGQVVNTIVCMETFYASDVCNQGFVNSCSDYYIRTGHGVVGSALRSYSPCFCEDVTQFSKTEYPLVHFARAYRLTSSFAICLRSTHTGDVDYVIEFFLPRNIESDPVPRTLLYSILATMKQHFRNFKVASGEELGQELSIEVLKDRRLWHSSQICRITISTLTLVWPNVGKTVQPDATNQQLMVEADAMNSERNVVGPEQNNGDDVIYSENKGFVRTLMEQKRGTGNQFTRDYLLQFSKMPLKDAAKMCDVSISTFKRKCRECGIPKWPRKVKRKGPLTQRNQENESVQRAEDRATCPTVASVEPSALAISAQPEEPQGEMVIDNEGTSHDFRNLCSNPITPEACHQDLNLGLHVAGTSMTNEPLDYFDCDNVSIVQPETPMENESIQGAEGRTACLTVSFVEPSALAISAQPEEPQGEMVIENEGTSHDFRNPCPNPTTVEACHQSLNLDLHLVGASMANEPSDSWFDYDHFSTVQPETPMRGMLGESMVRSRDVECHLSVGDYCLAERDLLVEPMSTASASRETECCPSTGDDGLEELGLQWAPMSMAPASGDIECHPSAGDLERLELQLASSAGLENLQLYLASSSSASDDCLEKLELQLAPKSRVLASIDIECHPSAGNDCLKELMLQLAPISMAPVSVSDAIISTMPEDSNIIRPFTESPGPSHIFKNLSPAMLDRGHDSEQEFQQAIDSQVETSSFDDAHSRIS</sequence>
<evidence type="ECO:0000313" key="2">
    <source>
        <dbReference type="Proteomes" id="UP001060215"/>
    </source>
</evidence>
<accession>A0ACC0G003</accession>
<protein>
    <submittedName>
        <fullName evidence="1">Protein NLP7</fullName>
    </submittedName>
</protein>
<proteinExistence type="predicted"/>
<reference evidence="1 2" key="1">
    <citation type="journal article" date="2022" name="Plant J.">
        <title>Chromosome-level genome of Camellia lanceoleosa provides a valuable resource for understanding genome evolution and self-incompatibility.</title>
        <authorList>
            <person name="Gong W."/>
            <person name="Xiao S."/>
            <person name="Wang L."/>
            <person name="Liao Z."/>
            <person name="Chang Y."/>
            <person name="Mo W."/>
            <person name="Hu G."/>
            <person name="Li W."/>
            <person name="Zhao G."/>
            <person name="Zhu H."/>
            <person name="Hu X."/>
            <person name="Ji K."/>
            <person name="Xiang X."/>
            <person name="Song Q."/>
            <person name="Yuan D."/>
            <person name="Jin S."/>
            <person name="Zhang L."/>
        </authorList>
    </citation>
    <scope>NUCLEOTIDE SEQUENCE [LARGE SCALE GENOMIC DNA]</scope>
    <source>
        <strain evidence="1">SQ_2022a</strain>
    </source>
</reference>
<dbReference type="Proteomes" id="UP001060215">
    <property type="component" value="Chromosome 12"/>
</dbReference>
<name>A0ACC0G003_9ERIC</name>
<gene>
    <name evidence="1" type="ORF">LOK49_LG11G02839</name>
</gene>
<dbReference type="EMBL" id="CM045769">
    <property type="protein sequence ID" value="KAI7994438.1"/>
    <property type="molecule type" value="Genomic_DNA"/>
</dbReference>